<evidence type="ECO:0000256" key="6">
    <source>
        <dbReference type="ARBA" id="ARBA00023242"/>
    </source>
</evidence>
<dbReference type="InterPro" id="IPR031693">
    <property type="entry name" value="Sin3_C"/>
</dbReference>
<dbReference type="GO" id="GO:0033698">
    <property type="term" value="C:Rpd3L complex"/>
    <property type="evidence" value="ECO:0007669"/>
    <property type="project" value="UniProtKB-ARBA"/>
</dbReference>
<keyword evidence="3" id="KW-0677">Repeat</keyword>
<dbReference type="SUPFAM" id="SSF47762">
    <property type="entry name" value="PAH2 domain"/>
    <property type="match status" value="3"/>
</dbReference>
<keyword evidence="2" id="KW-0678">Repressor</keyword>
<keyword evidence="4" id="KW-0805">Transcription regulation</keyword>
<dbReference type="Pfam" id="PF16879">
    <property type="entry name" value="Sin3a_C"/>
    <property type="match status" value="1"/>
</dbReference>
<feature type="region of interest" description="Disordered" evidence="8">
    <location>
        <begin position="952"/>
        <end position="979"/>
    </location>
</feature>
<feature type="compositionally biased region" description="Low complexity" evidence="8">
    <location>
        <begin position="12"/>
        <end position="43"/>
    </location>
</feature>
<dbReference type="FunFam" id="1.20.1160.11:FF:000002">
    <property type="entry name" value="Paired amphipathic helix protein SIN3"/>
    <property type="match status" value="1"/>
</dbReference>
<dbReference type="FunFam" id="1.20.1160.11:FF:000001">
    <property type="entry name" value="Paired amphipathic helix protein Sin3"/>
    <property type="match status" value="1"/>
</dbReference>
<evidence type="ECO:0000256" key="2">
    <source>
        <dbReference type="ARBA" id="ARBA00022491"/>
    </source>
</evidence>
<dbReference type="PANTHER" id="PTHR12346:SF0">
    <property type="entry name" value="SIN3A, ISOFORM G"/>
    <property type="match status" value="1"/>
</dbReference>
<dbReference type="Gene3D" id="1.20.1160.11">
    <property type="entry name" value="Paired amphipathic helix"/>
    <property type="match status" value="3"/>
</dbReference>
<name>A0A0C9WFR9_9AGAM</name>
<feature type="region of interest" description="Disordered" evidence="8">
    <location>
        <begin position="911"/>
        <end position="934"/>
    </location>
</feature>
<keyword evidence="5" id="KW-0804">Transcription</keyword>
<dbReference type="GO" id="GO:0010628">
    <property type="term" value="P:positive regulation of gene expression"/>
    <property type="evidence" value="ECO:0007669"/>
    <property type="project" value="UniProtKB-ARBA"/>
</dbReference>
<evidence type="ECO:0000256" key="8">
    <source>
        <dbReference type="SAM" id="MobiDB-lite"/>
    </source>
</evidence>
<feature type="region of interest" description="Disordered" evidence="8">
    <location>
        <begin position="94"/>
        <end position="133"/>
    </location>
</feature>
<dbReference type="Pfam" id="PF02671">
    <property type="entry name" value="PAH"/>
    <property type="match status" value="3"/>
</dbReference>
<protein>
    <recommendedName>
        <fullName evidence="9">Histone deacetylase interacting domain-containing protein</fullName>
    </recommendedName>
</protein>
<evidence type="ECO:0000256" key="3">
    <source>
        <dbReference type="ARBA" id="ARBA00022737"/>
    </source>
</evidence>
<dbReference type="Pfam" id="PF08295">
    <property type="entry name" value="Sin3_corepress"/>
    <property type="match status" value="1"/>
</dbReference>
<comment type="subcellular location">
    <subcellularLocation>
        <location evidence="1 7">Nucleus</location>
    </subcellularLocation>
</comment>
<feature type="region of interest" description="Disordered" evidence="8">
    <location>
        <begin position="585"/>
        <end position="617"/>
    </location>
</feature>
<dbReference type="SMART" id="SM00761">
    <property type="entry name" value="HDAC_interact"/>
    <property type="match status" value="1"/>
</dbReference>
<evidence type="ECO:0000313" key="10">
    <source>
        <dbReference type="EMBL" id="KIJ65071.1"/>
    </source>
</evidence>
<keyword evidence="11" id="KW-1185">Reference proteome</keyword>
<gene>
    <name evidence="10" type="ORF">HYDPIDRAFT_110969</name>
</gene>
<dbReference type="EMBL" id="KN839844">
    <property type="protein sequence ID" value="KIJ65071.1"/>
    <property type="molecule type" value="Genomic_DNA"/>
</dbReference>
<proteinExistence type="predicted"/>
<evidence type="ECO:0000256" key="7">
    <source>
        <dbReference type="PROSITE-ProRule" id="PRU00810"/>
    </source>
</evidence>
<dbReference type="Proteomes" id="UP000053820">
    <property type="component" value="Unassembled WGS sequence"/>
</dbReference>
<dbReference type="PANTHER" id="PTHR12346">
    <property type="entry name" value="SIN3B-RELATED"/>
    <property type="match status" value="1"/>
</dbReference>
<dbReference type="HOGENOM" id="CLU_001360_2_2_1"/>
<dbReference type="InterPro" id="IPR036600">
    <property type="entry name" value="PAH_sf"/>
</dbReference>
<evidence type="ECO:0000259" key="9">
    <source>
        <dbReference type="SMART" id="SM00761"/>
    </source>
</evidence>
<reference evidence="10 11" key="1">
    <citation type="submission" date="2014-04" db="EMBL/GenBank/DDBJ databases">
        <title>Evolutionary Origins and Diversification of the Mycorrhizal Mutualists.</title>
        <authorList>
            <consortium name="DOE Joint Genome Institute"/>
            <consortium name="Mycorrhizal Genomics Consortium"/>
            <person name="Kohler A."/>
            <person name="Kuo A."/>
            <person name="Nagy L.G."/>
            <person name="Floudas D."/>
            <person name="Copeland A."/>
            <person name="Barry K.W."/>
            <person name="Cichocki N."/>
            <person name="Veneault-Fourrey C."/>
            <person name="LaButti K."/>
            <person name="Lindquist E.A."/>
            <person name="Lipzen A."/>
            <person name="Lundell T."/>
            <person name="Morin E."/>
            <person name="Murat C."/>
            <person name="Riley R."/>
            <person name="Ohm R."/>
            <person name="Sun H."/>
            <person name="Tunlid A."/>
            <person name="Henrissat B."/>
            <person name="Grigoriev I.V."/>
            <person name="Hibbett D.S."/>
            <person name="Martin F."/>
        </authorList>
    </citation>
    <scope>NUCLEOTIDE SEQUENCE [LARGE SCALE GENOMIC DNA]</scope>
    <source>
        <strain evidence="10 11">MD-312</strain>
    </source>
</reference>
<feature type="domain" description="Histone deacetylase interacting" evidence="9">
    <location>
        <begin position="608"/>
        <end position="709"/>
    </location>
</feature>
<evidence type="ECO:0000256" key="4">
    <source>
        <dbReference type="ARBA" id="ARBA00023015"/>
    </source>
</evidence>
<dbReference type="GO" id="GO:0000122">
    <property type="term" value="P:negative regulation of transcription by RNA polymerase II"/>
    <property type="evidence" value="ECO:0007669"/>
    <property type="project" value="TreeGrafter"/>
</dbReference>
<dbReference type="PROSITE" id="PS51477">
    <property type="entry name" value="PAH"/>
    <property type="match status" value="2"/>
</dbReference>
<sequence>MDSQTPLPALPPNSSLQSPSQNLKDPEPVSLPQPSSSSSFLPLRPLPVRPQTTSTAQLLAERLSDLSATAQEETAFQAHRDIPQISDFAAAPLINSIPPQMPSRTPKPATPRPRTAGEGDAYPGGQKSSEMSRPLNVTDALSYLDAVKVQFQDKPDVYNHFLDIMKDFKSEAIDTPGVIERVSMLFHGNPGLIQGFNTFLPPGYRIEMSADPRDPNIITVTTPMGTTTQNTYEPFARATREGLKNGLAAPAVGGSGLPFQLSRSITPYQMAQMQQPFDSFLPGLQGPSTTAAASFLGGLNGRNAMENKPAGEFNHAIQYLNKIKARYADDSDTYKQFLEILQTYQKEQRQIQDSQVYVQVQVLFKDAPDLLAEFKDFLPEVSMAFAGPSGVVGILPQPTTGPGMAAPWNDGSMDKDKGGKKAAAPPAKKRRKGPEKDTTPVPPSRSTASRSKKAKHNHKPGEPDSPHYAPYGLPASPPPGHSAPLPQSHVMPPPALPHMGMMPVVQMNPPQPLAHSPPDEFVFFERAKRTLESRDTYEEFLKLLNLYSKDIIDAKTLVDLAQVFLGDGDLLAQFRDVLRIDERQNSVEYGPPGSIRTGPPEPLPALPADEGEGPSYRKLPESEVYLACSGRDELCRSVLNDQWVSHPTWASEEAGFIAHKKNSFEEALHKSEEERHEYHVQLEALARTITLFEPLNARIEEMTNEERAAFRLKADFGGPSKSIYHRTLKKVYGRDAGVEVIQALQDCPSVAVPVVLARLKTKDEEWRRIQREWNKTWREVDAKNFYKSLDHQGNQFKGNDKKSITAKYFVGNIETTKEEKEHKHAQQQQGRPSFAAGSLGHQLEFDFHQTSVLQDSLRLVYSFLDRSQAQYSPLERRAIEGWLRAFVPLLCTFPAAEFDAACGPSDGLHDEDLDHEMLNGPRSGSRSAGGGQGLPIAAGDLRRQLLKTAQEKSLGNEGRDGPSSPRSPHGPADGSRGYIVPSENNAEDVWIRTNQTAANSSVGTSRRKPFFANTTLYTLLCLLQLIYSRLMACKEDGAIRVAKNLNPLDCNPIAVELGLEDPNGPAAVLRQAMEALGERRPNNTPDLVYMYFLDACEKLFDNELEAGLFEEHMRWFFGNQAYLLFTLDKLIAAFIKQVQSVLSDNKSQELWSLLQDARKVETLSNQDLIRYRREAERHVGSDEHLYRVEWEAHSKKMYIQLLEMDNPSVEADRTAIGRWREYIDSYVLRQPTEWVPQQKKESKSALFLRKYISTDESPQGLVAWNDMSIRISLGTYKLFYEAGTEDILVQRRNEEEERELRERARRRNEERKRCRWLQG</sequence>
<dbReference type="FunFam" id="1.20.1160.11:FF:000003">
    <property type="entry name" value="Paired amphipathic helix SIN3-like protein"/>
    <property type="match status" value="1"/>
</dbReference>
<organism evidence="10 11">
    <name type="scientific">Hydnomerulius pinastri MD-312</name>
    <dbReference type="NCBI Taxonomy" id="994086"/>
    <lineage>
        <taxon>Eukaryota</taxon>
        <taxon>Fungi</taxon>
        <taxon>Dikarya</taxon>
        <taxon>Basidiomycota</taxon>
        <taxon>Agaricomycotina</taxon>
        <taxon>Agaricomycetes</taxon>
        <taxon>Agaricomycetidae</taxon>
        <taxon>Boletales</taxon>
        <taxon>Boletales incertae sedis</taxon>
        <taxon>Leucogyrophana</taxon>
    </lineage>
</organism>
<dbReference type="InterPro" id="IPR003822">
    <property type="entry name" value="PAH"/>
</dbReference>
<feature type="region of interest" description="Disordered" evidence="8">
    <location>
        <begin position="1"/>
        <end position="57"/>
    </location>
</feature>
<evidence type="ECO:0000256" key="1">
    <source>
        <dbReference type="ARBA" id="ARBA00004123"/>
    </source>
</evidence>
<evidence type="ECO:0000313" key="11">
    <source>
        <dbReference type="Proteomes" id="UP000053820"/>
    </source>
</evidence>
<feature type="region of interest" description="Disordered" evidence="8">
    <location>
        <begin position="396"/>
        <end position="492"/>
    </location>
</feature>
<dbReference type="OrthoDB" id="10265969at2759"/>
<keyword evidence="6 7" id="KW-0539">Nucleus</keyword>
<dbReference type="InterPro" id="IPR013194">
    <property type="entry name" value="HDAC_interact_dom"/>
</dbReference>
<evidence type="ECO:0000256" key="5">
    <source>
        <dbReference type="ARBA" id="ARBA00023163"/>
    </source>
</evidence>
<dbReference type="GO" id="GO:0003714">
    <property type="term" value="F:transcription corepressor activity"/>
    <property type="evidence" value="ECO:0007669"/>
    <property type="project" value="InterPro"/>
</dbReference>
<dbReference type="InterPro" id="IPR039774">
    <property type="entry name" value="Sin3-like"/>
</dbReference>
<accession>A0A0C9WFR9</accession>